<name>A0ACB8G2U4_9SAUR</name>
<evidence type="ECO:0000313" key="1">
    <source>
        <dbReference type="EMBL" id="KAH8013393.1"/>
    </source>
</evidence>
<keyword evidence="2" id="KW-1185">Reference proteome</keyword>
<reference evidence="1" key="1">
    <citation type="submission" date="2021-08" db="EMBL/GenBank/DDBJ databases">
        <title>The first chromosome-level gecko genome reveals the dynamic sex chromosomes of Neotropical dwarf geckos (Sphaerodactylidae: Sphaerodactylus).</title>
        <authorList>
            <person name="Pinto B.J."/>
            <person name="Keating S.E."/>
            <person name="Gamble T."/>
        </authorList>
    </citation>
    <scope>NUCLEOTIDE SEQUENCE</scope>
    <source>
        <strain evidence="1">TG3544</strain>
    </source>
</reference>
<sequence length="1851" mass="206320">MEDRRKLCPFAVRVEGGWGAADPPKSVRNKLLCYFQSRKKSGGGECELQLRSGQLLACFAEEEVRQRVLSQKVHELDVAGNGKLVLTVRLHETAEAPAKGLPKEERVPEQASKKEDHPEERAVQESLQKAELSSAGVNPCHDKDISEDLPGSSLVVLENIKESITHETLTLLVENISCLFGEDDFKIELLRERKTAVVTFQSNNDAADFLHRCAQNARFKSLKMTARSLEVTKMIKVENMPPAIFEGFIVLYFESTKHGGGQVSSVQMFPEEDSAIVTFCDHQVVQTVLEKRHSFERQPVLVYPYYSSLNTVLYGNERPQVKMPEPVKLSLDPYIWKFIQIQHKLVEEIHKEMGNCCCELTWPQVTCHHPEVILCPSAALSKEASRSWKDKVSMEFACIMSKFKVVKCKIIPATWDTINSTLIKGDVLAIPDDHKETVTLAGFVFTVDGMEKLIKEHVENVIKNEEKAKQTVEETVSVTPGKYAVLHCVLLKENVYKNNPDLKLSYDPLAKILRLRGLNVEVYKMKSVILEQLHKMEEKQVNIHTSIFQFLQHASSKNVSLKIFGANNINASYEFASDCVVLVGCSPEVLWKAEEQMKQDLDHKQISLDNQGILDKREWKELVRQLQKKHSSSEVAVIIDDCLVSGQEGKVSIAGYRKPVAEVYQALSEFVGRNTSMMKEILAKCVAVVKFVEKEKGEVWLRLRKKGVKIEFGPQAKFKSIVLSGSKAEVSAAAALVEELLSSVNSLTVVFDKPGVKSFFKNREHSYVTEVRQAFGCLIRLQEDGEDISKGSEKKMGHPHSEIKLKDGVVIIVRKGDLTHYPVDVVVNASNEDLQHIGGLAEALLKAAGRKLQMECDELVRRCGRLKPGHAVITGAGNLPCKQVIHAVGPRWKYEEREKCVQQLKKAVKESLHLAETYNHCSIAIPAISSGIFGFPLKECAHSIVTAIKESLEESSESGCVKKISLVDLSDNTIQALTDALNKVFKDGSLQPKSPTPQKDKQPSEKPVKGDLPVAFSPEGLKLMLVEKGIEKAVTDVVVGSIGSDLKLGVGPLSKALLKKAGSQLQVEFDQVVQQGQQAQAGHTIQTGAYNLTSKIVLHAVVPAWNAGKGNGMKVLRDIVKECLEKTEALSLNSISFPAIGTGGFGFPKLEVAKLMFEEVLQFSSRKNVRSLQEVHFLLHPNDVENIKAFYEVFEFKSSTLVPPNDGQSAGFFGPISTPVLGIHEMQIGTIKFQVATGDITKENTDVIVNISNANFNAKSGVSKAILEGAGSQVEMECELQVRLPLGGYPNPSWTFMLTHGKVKLPFECGGEFGWCHHIRQASQANNGFITTQGGNLICKNIIHLIPDSDINSQVSKVLQECELRKYSSVAFPAIGTGQGGKSPENAADEMIGAIADFAGNKSPHHVKVIKIVIFQPHMQKAFYACMKNKEGSSLPSSTSLWSRVKSFVTSKIQPTPKKRLLLLETKLEAAVFEICGEHKKNVEDTEAWLKQLILQEQEERRISDVLIDMFDEEEIKQLNDLQRRLHIAIHLDKKKTPPSILVSGCSRHVLEAQMKIQNLIQRIKDDREEESKAKLAQNLVEWQYSPRGDLFLPFSLLENLHLEDAKVNNNRKVEINIEGRSFKADIKNMTATDDQGTSINIRRLGKEEGKLLHGLPKNWEDMNGALVKSVALQPSTPEYKEVEQKFQATCHMQKIEKIERIQNPYLWQSYKVKKEEMNNKNGHGNNEKVLFHGTPSSAIIPINQTGFDRGYAGKNAAMIGNGTYFAVNANYSAQDTYATPDPNGRKCMYLARVLTGDFTVGKRNQITPPPKTPGGFDWYDSVTDNLANPSMFVIFHDTQAYPEYLITFRN</sequence>
<comment type="caution">
    <text evidence="1">The sequence shown here is derived from an EMBL/GenBank/DDBJ whole genome shotgun (WGS) entry which is preliminary data.</text>
</comment>
<protein>
    <submittedName>
        <fullName evidence="1">Uncharacterized protein</fullName>
    </submittedName>
</protein>
<accession>A0ACB8G2U4</accession>
<dbReference type="EMBL" id="CM037615">
    <property type="protein sequence ID" value="KAH8013393.1"/>
    <property type="molecule type" value="Genomic_DNA"/>
</dbReference>
<proteinExistence type="predicted"/>
<dbReference type="Proteomes" id="UP000827872">
    <property type="component" value="Linkage Group LG02"/>
</dbReference>
<evidence type="ECO:0000313" key="2">
    <source>
        <dbReference type="Proteomes" id="UP000827872"/>
    </source>
</evidence>
<organism evidence="1 2">
    <name type="scientific">Sphaerodactylus townsendi</name>
    <dbReference type="NCBI Taxonomy" id="933632"/>
    <lineage>
        <taxon>Eukaryota</taxon>
        <taxon>Metazoa</taxon>
        <taxon>Chordata</taxon>
        <taxon>Craniata</taxon>
        <taxon>Vertebrata</taxon>
        <taxon>Euteleostomi</taxon>
        <taxon>Lepidosauria</taxon>
        <taxon>Squamata</taxon>
        <taxon>Bifurcata</taxon>
        <taxon>Gekkota</taxon>
        <taxon>Sphaerodactylidae</taxon>
        <taxon>Sphaerodactylus</taxon>
    </lineage>
</organism>
<gene>
    <name evidence="1" type="ORF">K3G42_018513</name>
</gene>